<dbReference type="KEGG" id="pno:SNOG_09398"/>
<feature type="compositionally biased region" description="Basic and acidic residues" evidence="16">
    <location>
        <begin position="732"/>
        <end position="741"/>
    </location>
</feature>
<dbReference type="RefSeq" id="XP_001799692.1">
    <property type="nucleotide sequence ID" value="XM_001799640.1"/>
</dbReference>
<evidence type="ECO:0000256" key="4">
    <source>
        <dbReference type="ARBA" id="ARBA00004496"/>
    </source>
</evidence>
<feature type="compositionally biased region" description="Polar residues" evidence="16">
    <location>
        <begin position="742"/>
        <end position="753"/>
    </location>
</feature>
<evidence type="ECO:0000256" key="10">
    <source>
        <dbReference type="ARBA" id="ARBA00022679"/>
    </source>
</evidence>
<dbReference type="eggNOG" id="KOG0231">
    <property type="taxonomic scope" value="Eukaryota"/>
</dbReference>
<dbReference type="SUPFAM" id="SSF52467">
    <property type="entry name" value="DHS-like NAD/FAD-binding domain"/>
    <property type="match status" value="1"/>
</dbReference>
<keyword evidence="9" id="KW-0963">Cytoplasm</keyword>
<evidence type="ECO:0000256" key="13">
    <source>
        <dbReference type="ARBA" id="ARBA00023027"/>
    </source>
</evidence>
<dbReference type="SUPFAM" id="SSF82185">
    <property type="entry name" value="Histone H3 K4-specific methyltransferase SET7/9 N-terminal domain"/>
    <property type="match status" value="1"/>
</dbReference>
<dbReference type="InterPro" id="IPR038765">
    <property type="entry name" value="Papain-like_cys_pep_sf"/>
</dbReference>
<feature type="compositionally biased region" description="Pro residues" evidence="16">
    <location>
        <begin position="561"/>
        <end position="582"/>
    </location>
</feature>
<evidence type="ECO:0000259" key="17">
    <source>
        <dbReference type="PROSITE" id="PS50089"/>
    </source>
</evidence>
<comment type="subcellular location">
    <subcellularLocation>
        <location evidence="4">Cytoplasm</location>
    </subcellularLocation>
</comment>
<sequence length="1730" mass="190876">MSATNSSSAPTGATDAVLKPSDPIPEGSREVQGIDFNQYASRSITVEELVGGYASMGFQATSVGEAVRIINNMRSWRDPESGDGTTIFLGYTSNLISSGLRETLRYLVQHKHVAAIVTTAGGVEEDFIKCLAPTYLGAFSTPGAGLRQQGMNRIGNLVVPNSNYCAFEDWVVPILDTMLEEQEASKKTEEPLHWTPSKVIHRLGKEINDERSVYYWAWKNDIPVFCPALTDGSLGDMLYFHTFKSSPEQLRVDIVEDIRKINTIAVRAKRTGMIVLGGGIVKHHIANANLMRNGAESAVYINTAQEFDGSDAGARPDEAVSWGKIKVDGDSVKVYAEATVVFPLIVAATFARVQQADKSLELLWRSTSIDKVMEVDDIGRGTACSLTDESIPTDHGGESCERARHDDEGANRLTTKLSFGQLANEILLTPSDVDMNASTTTSAPVAQQHGQDDADMAEAAGGTGTLDPTNGHALEPPSPPNDRETANSAVAIQVAAVEEDVMDTTPDLDTDLVLEHDSTAQPDTIADPLVSATQEASATEPGRNNVDDPSDNVVTTDNAPPLDPPLPIDPLSHPPPPPPPIDPVRSESESSDDDDGLPPWHPIQEDTSSPDEDELKELEDLVEHSALDHKYWESKAFLPLEEPEYTAGETGRINWNIDAYNGTREKPNRDIVMTSDVVTVGGHQWQIKFYPKGNDSDYLSVYLECLSVMDPKKTSSADQSNETSNEDNAQNVEEKEHDRMETSVQATADATSPPNVPVDPQHAPLPLLDSKSVPKRKSVAAQVSVVLYNPTEPRVHYSKTALHRFCSGSPDWGWTRFHGPYYEIAHRMRGQRSALLRDDKLAFTAYIRIVEDETNCLWEHPNRENPWDSFAMTGLQSLILGEDASAPGGNMISAVISWLLFKPFRDVLYSIDVLDPEKDPGAGPVPLDDVLDALEWYGIHDRLDKVDVVEVWEVLRAKLEEELQSTTHTSVLELLFGPKRDYATGVPKYRVPVVGVETMQTAVNSSSDFVVPGKPLPQLLTIELDRQHFDVKTRSYVKVLNKVTLDDHLTINGTSYTLYGFVVHKQTLQSYSDSKDENQVRCLTKRQAVNDHEGKSGKDIVVGNEAVAYIAMYVRDDVAHAAFAVNSDGELWAVPEWFRRELEKDKDSNDASTPPPPPADAPATNSELDGLSQDNQEEESVSIFDFQVVDSRVFNKHDGAGNFDAYSPVGETNMEHVFSIQLSSDSGCDDIVQKLLPLFPDVKDPRQILFWFLDPARGTLNRPQFLGTETKHWTLANSPSASRRIWVHVLDFDTLPELPKPKEEQLEREQPMSHGLHVEEVTAEASNGEGEEANAVQTQTTPRTQDTPMSEPGESQVALVESDAPQVEAVPVDNVDDVDTAMVEVQSADVPDPPAVDVLVSEELMAPGDTEMGGTQEDLHLPPPPPPPVDVQPEITEPPPPQRSQTPDPPPDEIYFFLKLWNPDKQALEPRGSHVSLTSARVDETVVTLLGLPVEDKKKIELWEEEDMTSARMIKHRRSFAQLDLRNTAIIIVSMPTTPEQRAALADRAAFADPSAYLKYRAFARNFPNSLNGYFTYNYFSSQYYKGEVTNGHRHGHGTLIYHSGATYSGSFRLGQCHGHGVYTFQNGDTYDGDWVDGQQHGSGTFVEAATGNTYVGGWKNDKKFGEGVTHWKNAQEAERMCRICWDEPAEAAFYDCGHVVACLMCAREVQNCPVCRKRVLTAMKLYYVA</sequence>
<feature type="compositionally biased region" description="Polar residues" evidence="16">
    <location>
        <begin position="436"/>
        <end position="449"/>
    </location>
</feature>
<protein>
    <recommendedName>
        <fullName evidence="8">Deoxyhypusine synthase</fullName>
        <ecNumber evidence="7">2.5.1.46</ecNumber>
    </recommendedName>
</protein>
<keyword evidence="15" id="KW-0863">Zinc-finger</keyword>
<dbReference type="InterPro" id="IPR008974">
    <property type="entry name" value="TRAF-like"/>
</dbReference>
<evidence type="ECO:0000256" key="16">
    <source>
        <dbReference type="SAM" id="MobiDB-lite"/>
    </source>
</evidence>
<dbReference type="GO" id="GO:0005737">
    <property type="term" value="C:cytoplasm"/>
    <property type="evidence" value="ECO:0000318"/>
    <property type="project" value="GO_Central"/>
</dbReference>
<keyword evidence="13" id="KW-0520">NAD</keyword>
<evidence type="ECO:0000256" key="11">
    <source>
        <dbReference type="ARBA" id="ARBA00022737"/>
    </source>
</evidence>
<dbReference type="GeneID" id="5976593"/>
<feature type="compositionally biased region" description="Low complexity" evidence="16">
    <location>
        <begin position="1323"/>
        <end position="1348"/>
    </location>
</feature>
<evidence type="ECO:0000259" key="18">
    <source>
        <dbReference type="PROSITE" id="PS50144"/>
    </source>
</evidence>
<dbReference type="HOGENOM" id="CLU_002789_0_0_1"/>
<dbReference type="InterPro" id="IPR002083">
    <property type="entry name" value="MATH/TRAF_dom"/>
</dbReference>
<dbReference type="Proteomes" id="UP000001055">
    <property type="component" value="Unassembled WGS sequence"/>
</dbReference>
<dbReference type="Pfam" id="PF12436">
    <property type="entry name" value="USP7_ICP0_bdg"/>
    <property type="match status" value="1"/>
</dbReference>
<dbReference type="InterPro" id="IPR013083">
    <property type="entry name" value="Znf_RING/FYVE/PHD"/>
</dbReference>
<comment type="function">
    <text evidence="3">Catalyzes the NAD-dependent oxidative cleavage of spermidine and the subsequent transfer of the butylamine moiety of spermidine to the epsilon-amino group of a specific lysine residue of the eIF-5A precursor protein to form the intermediate deoxyhypusine residue.</text>
</comment>
<feature type="compositionally biased region" description="Pro residues" evidence="16">
    <location>
        <begin position="1421"/>
        <end position="1442"/>
    </location>
</feature>
<dbReference type="VEuPathDB" id="FungiDB:JI435_093980"/>
<dbReference type="FunFam" id="3.40.910.10:FF:000003">
    <property type="entry name" value="Deoxyhypusine synthase"/>
    <property type="match status" value="1"/>
</dbReference>
<accession>Q0UFR6</accession>
<name>Q0UFR6_PHANO</name>
<evidence type="ECO:0000256" key="5">
    <source>
        <dbReference type="ARBA" id="ARBA00005041"/>
    </source>
</evidence>
<evidence type="ECO:0000313" key="19">
    <source>
        <dbReference type="EMBL" id="EAT83590.2"/>
    </source>
</evidence>
<dbReference type="eggNOG" id="KOG2924">
    <property type="taxonomic scope" value="Eukaryota"/>
</dbReference>
<evidence type="ECO:0000256" key="6">
    <source>
        <dbReference type="ARBA" id="ARBA00009892"/>
    </source>
</evidence>
<feature type="compositionally biased region" description="Polar residues" evidence="16">
    <location>
        <begin position="1"/>
        <end position="11"/>
    </location>
</feature>
<evidence type="ECO:0000313" key="20">
    <source>
        <dbReference type="Proteomes" id="UP000001055"/>
    </source>
</evidence>
<feature type="region of interest" description="Disordered" evidence="16">
    <location>
        <begin position="386"/>
        <end position="406"/>
    </location>
</feature>
<dbReference type="PROSITE" id="PS50144">
    <property type="entry name" value="MATH"/>
    <property type="match status" value="1"/>
</dbReference>
<dbReference type="Gene3D" id="3.90.70.10">
    <property type="entry name" value="Cysteine proteinases"/>
    <property type="match status" value="1"/>
</dbReference>
<gene>
    <name evidence="19" type="ORF">SNOG_09398</name>
</gene>
<dbReference type="SUPFAM" id="SSF57850">
    <property type="entry name" value="RING/U-box"/>
    <property type="match status" value="1"/>
</dbReference>
<comment type="catalytic activity">
    <reaction evidence="1">
        <text>[eIF5A protein]-L-lysine + spermidine = [eIF5A protein]-deoxyhypusine + propane-1,3-diamine</text>
        <dbReference type="Rhea" id="RHEA:33299"/>
        <dbReference type="Rhea" id="RHEA-COMP:10143"/>
        <dbReference type="Rhea" id="RHEA-COMP:10144"/>
        <dbReference type="ChEBI" id="CHEBI:29969"/>
        <dbReference type="ChEBI" id="CHEBI:57484"/>
        <dbReference type="ChEBI" id="CHEBI:57834"/>
        <dbReference type="ChEBI" id="CHEBI:82657"/>
        <dbReference type="EC" id="2.5.1.46"/>
    </reaction>
</comment>
<dbReference type="Pfam" id="PF13920">
    <property type="entry name" value="zf-C3HC4_3"/>
    <property type="match status" value="1"/>
</dbReference>
<dbReference type="GO" id="GO:0008216">
    <property type="term" value="P:spermidine metabolic process"/>
    <property type="evidence" value="ECO:0000318"/>
    <property type="project" value="GO_Central"/>
</dbReference>
<keyword evidence="11" id="KW-0677">Repeat</keyword>
<dbReference type="InParanoid" id="Q0UFR6"/>
<feature type="domain" description="RING-type" evidence="17">
    <location>
        <begin position="1682"/>
        <end position="1717"/>
    </location>
</feature>
<feature type="region of interest" description="Disordered" evidence="16">
    <location>
        <begin position="1"/>
        <end position="32"/>
    </location>
</feature>
<feature type="compositionally biased region" description="Basic and acidic residues" evidence="16">
    <location>
        <begin position="395"/>
        <end position="406"/>
    </location>
</feature>
<evidence type="ECO:0000256" key="3">
    <source>
        <dbReference type="ARBA" id="ARBA00002823"/>
    </source>
</evidence>
<evidence type="ECO:0000256" key="7">
    <source>
        <dbReference type="ARBA" id="ARBA00012683"/>
    </source>
</evidence>
<comment type="similarity">
    <text evidence="6">Belongs to the deoxyhypusine synthase family.</text>
</comment>
<keyword evidence="15" id="KW-0862">Zinc</keyword>
<feature type="domain" description="MATH" evidence="18">
    <location>
        <begin position="650"/>
        <end position="847"/>
    </location>
</feature>
<evidence type="ECO:0000256" key="15">
    <source>
        <dbReference type="PROSITE-ProRule" id="PRU00175"/>
    </source>
</evidence>
<dbReference type="Pfam" id="PF01916">
    <property type="entry name" value="DS"/>
    <property type="match status" value="1"/>
</dbReference>
<keyword evidence="10" id="KW-0808">Transferase</keyword>
<dbReference type="Gene3D" id="2.60.210.10">
    <property type="entry name" value="Apoptosis, Tumor Necrosis Factor Receptor Associated Protein 2, Chain A"/>
    <property type="match status" value="1"/>
</dbReference>
<evidence type="ECO:0000256" key="12">
    <source>
        <dbReference type="ARBA" id="ARBA00022786"/>
    </source>
</evidence>
<keyword evidence="12" id="KW-0833">Ubl conjugation pathway</keyword>
<evidence type="ECO:0000256" key="1">
    <source>
        <dbReference type="ARBA" id="ARBA00000952"/>
    </source>
</evidence>
<keyword evidence="14" id="KW-0386">Hypusine biosynthesis</keyword>
<dbReference type="GO" id="GO:0008270">
    <property type="term" value="F:zinc ion binding"/>
    <property type="evidence" value="ECO:0007669"/>
    <property type="project" value="UniProtKB-KW"/>
</dbReference>
<comment type="pathway">
    <text evidence="5">Protein modification; eIF5A hypusination.</text>
</comment>
<dbReference type="STRING" id="321614.Q0UFR6"/>
<dbReference type="Pfam" id="PF02493">
    <property type="entry name" value="MORN"/>
    <property type="match status" value="4"/>
</dbReference>
<evidence type="ECO:0000256" key="8">
    <source>
        <dbReference type="ARBA" id="ARBA00020607"/>
    </source>
</evidence>
<proteinExistence type="inferred from homology"/>
<dbReference type="Gene3D" id="3.40.910.10">
    <property type="entry name" value="Deoxyhypusine synthase"/>
    <property type="match status" value="1"/>
</dbReference>
<dbReference type="Pfam" id="PF22486">
    <property type="entry name" value="MATH_2"/>
    <property type="match status" value="1"/>
</dbReference>
<feature type="region of interest" description="Disordered" evidence="16">
    <location>
        <begin position="712"/>
        <end position="769"/>
    </location>
</feature>
<dbReference type="InterPro" id="IPR036982">
    <property type="entry name" value="Deoxyhypusine_synthase_sf"/>
</dbReference>
<dbReference type="InterPro" id="IPR024729">
    <property type="entry name" value="USP7_ICP0-binding_dom"/>
</dbReference>
<dbReference type="InterPro" id="IPR001841">
    <property type="entry name" value="Znf_RING"/>
</dbReference>
<dbReference type="Gene3D" id="2.20.110.10">
    <property type="entry name" value="Histone H3 K4-specific methyltransferase SET7/9 N-terminal domain"/>
    <property type="match status" value="1"/>
</dbReference>
<dbReference type="GO" id="GO:0034038">
    <property type="term" value="F:deoxyhypusine synthase activity"/>
    <property type="evidence" value="ECO:0000318"/>
    <property type="project" value="GO_Central"/>
</dbReference>
<dbReference type="eggNOG" id="KOG1101">
    <property type="taxonomic scope" value="Eukaryota"/>
</dbReference>
<reference evidence="20" key="1">
    <citation type="journal article" date="2007" name="Plant Cell">
        <title>Dothideomycete-plant interactions illuminated by genome sequencing and EST analysis of the wheat pathogen Stagonospora nodorum.</title>
        <authorList>
            <person name="Hane J.K."/>
            <person name="Lowe R.G."/>
            <person name="Solomon P.S."/>
            <person name="Tan K.C."/>
            <person name="Schoch C.L."/>
            <person name="Spatafora J.W."/>
            <person name="Crous P.W."/>
            <person name="Kodira C."/>
            <person name="Birren B.W."/>
            <person name="Galagan J.E."/>
            <person name="Torriani S.F."/>
            <person name="McDonald B.A."/>
            <person name="Oliver R.P."/>
        </authorList>
    </citation>
    <scope>NUCLEOTIDE SEQUENCE [LARGE SCALE GENOMIC DNA]</scope>
    <source>
        <strain evidence="20">SN15 / ATCC MYA-4574 / FGSC 10173</strain>
    </source>
</reference>
<dbReference type="PANTHER" id="PTHR11703">
    <property type="entry name" value="DEOXYHYPUSINE SYNTHASE"/>
    <property type="match status" value="1"/>
</dbReference>
<evidence type="ECO:0000256" key="9">
    <source>
        <dbReference type="ARBA" id="ARBA00022490"/>
    </source>
</evidence>
<feature type="region of interest" description="Disordered" evidence="16">
    <location>
        <begin position="435"/>
        <end position="486"/>
    </location>
</feature>
<feature type="region of interest" description="Disordered" evidence="16">
    <location>
        <begin position="1144"/>
        <end position="1174"/>
    </location>
</feature>
<dbReference type="SUPFAM" id="SSF49599">
    <property type="entry name" value="TRAF domain-like"/>
    <property type="match status" value="1"/>
</dbReference>
<dbReference type="InterPro" id="IPR003409">
    <property type="entry name" value="MORN"/>
</dbReference>
<dbReference type="SMART" id="SM00698">
    <property type="entry name" value="MORN"/>
    <property type="match status" value="4"/>
</dbReference>
<feature type="region of interest" description="Disordered" evidence="16">
    <location>
        <begin position="1408"/>
        <end position="1454"/>
    </location>
</feature>
<keyword evidence="15" id="KW-0479">Metal-binding</keyword>
<dbReference type="EC" id="2.5.1.46" evidence="7"/>
<feature type="region of interest" description="Disordered" evidence="16">
    <location>
        <begin position="1323"/>
        <end position="1371"/>
    </location>
</feature>
<dbReference type="VEuPathDB" id="FungiDB:JI435_306560"/>
<dbReference type="SUPFAM" id="SSF54001">
    <property type="entry name" value="Cysteine proteinases"/>
    <property type="match status" value="1"/>
</dbReference>
<dbReference type="EMBL" id="CH445338">
    <property type="protein sequence ID" value="EAT83590.2"/>
    <property type="molecule type" value="Genomic_DNA"/>
</dbReference>
<dbReference type="Gene3D" id="3.30.40.10">
    <property type="entry name" value="Zinc/RING finger domain, C3HC4 (zinc finger)"/>
    <property type="match status" value="1"/>
</dbReference>
<feature type="compositionally biased region" description="Polar residues" evidence="16">
    <location>
        <begin position="716"/>
        <end position="731"/>
    </location>
</feature>
<dbReference type="PROSITE" id="PS50089">
    <property type="entry name" value="ZF_RING_2"/>
    <property type="match status" value="1"/>
</dbReference>
<comment type="cofactor">
    <cofactor evidence="2">
        <name>NAD(+)</name>
        <dbReference type="ChEBI" id="CHEBI:57540"/>
    </cofactor>
</comment>
<organism evidence="19 20">
    <name type="scientific">Phaeosphaeria nodorum (strain SN15 / ATCC MYA-4574 / FGSC 10173)</name>
    <name type="common">Glume blotch fungus</name>
    <name type="synonym">Parastagonospora nodorum</name>
    <dbReference type="NCBI Taxonomy" id="321614"/>
    <lineage>
        <taxon>Eukaryota</taxon>
        <taxon>Fungi</taxon>
        <taxon>Dikarya</taxon>
        <taxon>Ascomycota</taxon>
        <taxon>Pezizomycotina</taxon>
        <taxon>Dothideomycetes</taxon>
        <taxon>Pleosporomycetidae</taxon>
        <taxon>Pleosporales</taxon>
        <taxon>Pleosporineae</taxon>
        <taxon>Phaeosphaeriaceae</taxon>
        <taxon>Parastagonospora</taxon>
    </lineage>
</organism>
<evidence type="ECO:0000256" key="2">
    <source>
        <dbReference type="ARBA" id="ARBA00001911"/>
    </source>
</evidence>
<feature type="region of interest" description="Disordered" evidence="16">
    <location>
        <begin position="519"/>
        <end position="614"/>
    </location>
</feature>
<dbReference type="PANTHER" id="PTHR11703:SF0">
    <property type="entry name" value="DEOXYHYPUSINE SYNTHASE"/>
    <property type="match status" value="1"/>
</dbReference>
<evidence type="ECO:0000256" key="14">
    <source>
        <dbReference type="ARBA" id="ARBA00023256"/>
    </source>
</evidence>
<dbReference type="NCBIfam" id="TIGR00321">
    <property type="entry name" value="dhys"/>
    <property type="match status" value="1"/>
</dbReference>
<dbReference type="Gene3D" id="3.10.20.90">
    <property type="entry name" value="Phosphatidylinositol 3-kinase Catalytic Subunit, Chain A, domain 1"/>
    <property type="match status" value="1"/>
</dbReference>
<dbReference type="GO" id="GO:0140096">
    <property type="term" value="F:catalytic activity, acting on a protein"/>
    <property type="evidence" value="ECO:0007669"/>
    <property type="project" value="UniProtKB-ARBA"/>
</dbReference>
<dbReference type="InterPro" id="IPR002773">
    <property type="entry name" value="Deoxyhypusine_synthase"/>
</dbReference>
<dbReference type="InterPro" id="IPR029035">
    <property type="entry name" value="DHS-like_NAD/FAD-binding_dom"/>
</dbReference>